<evidence type="ECO:0000256" key="1">
    <source>
        <dbReference type="SAM" id="MobiDB-lite"/>
    </source>
</evidence>
<feature type="compositionally biased region" description="Basic and acidic residues" evidence="1">
    <location>
        <begin position="596"/>
        <end position="609"/>
    </location>
</feature>
<keyword evidence="2" id="KW-0732">Signal</keyword>
<feature type="compositionally biased region" description="Low complexity" evidence="1">
    <location>
        <begin position="151"/>
        <end position="217"/>
    </location>
</feature>
<protein>
    <recommendedName>
        <fullName evidence="3">C2H2-type domain-containing protein</fullName>
    </recommendedName>
</protein>
<proteinExistence type="predicted"/>
<dbReference type="PANTHER" id="PTHR17609">
    <property type="entry name" value="HMG DOMAIN-CONTAINING PROTEIN 3"/>
    <property type="match status" value="1"/>
</dbReference>
<organism evidence="4 5">
    <name type="scientific">Astyanax mexicanus</name>
    <name type="common">Blind cave fish</name>
    <name type="synonym">Astyanax fasciatus mexicanus</name>
    <dbReference type="NCBI Taxonomy" id="7994"/>
    <lineage>
        <taxon>Eukaryota</taxon>
        <taxon>Metazoa</taxon>
        <taxon>Chordata</taxon>
        <taxon>Craniata</taxon>
        <taxon>Vertebrata</taxon>
        <taxon>Euteleostomi</taxon>
        <taxon>Actinopterygii</taxon>
        <taxon>Neopterygii</taxon>
        <taxon>Teleostei</taxon>
        <taxon>Ostariophysi</taxon>
        <taxon>Characiformes</taxon>
        <taxon>Characoidei</taxon>
        <taxon>Acestrorhamphidae</taxon>
        <taxon>Acestrorhamphinae</taxon>
        <taxon>Astyanax</taxon>
    </lineage>
</organism>
<feature type="signal peptide" evidence="2">
    <location>
        <begin position="1"/>
        <end position="21"/>
    </location>
</feature>
<dbReference type="InterPro" id="IPR039598">
    <property type="entry name" value="HMGXB3"/>
</dbReference>
<feature type="region of interest" description="Disordered" evidence="1">
    <location>
        <begin position="129"/>
        <end position="348"/>
    </location>
</feature>
<feature type="compositionally biased region" description="Low complexity" evidence="1">
    <location>
        <begin position="257"/>
        <end position="321"/>
    </location>
</feature>
<dbReference type="PANTHER" id="PTHR17609:SF3">
    <property type="entry name" value="SAP DOMAIN-CONTAINING PROTEIN"/>
    <property type="match status" value="1"/>
</dbReference>
<evidence type="ECO:0000313" key="5">
    <source>
        <dbReference type="Proteomes" id="UP000752171"/>
    </source>
</evidence>
<sequence>MLKAFLLIAVVVVELCGTVWCTMEYSRNMHITIQEGRAMPKLERCTTCCKKFHCPFCSSSLFNPTKLSKVKTHLESHFSRAVFQKEYTIHRCGLKCRPQLHYHCIHCQSTLSRKADFIKHVSLCKEKDSSVPHIPAKTNPTTPAPKPTTTPAPNTTTTPAPTTTTTPAPNTTTTPAPTTTTTPAPITTTIPARITTTTPAPITTTTPAPATITTPAPITTPTPAPATITTPAPITTPTPAPATITTPAPITTPTPAPITTTTPAPTTTTTPAPNTTTTPAPTTTTTPAPITTTIPARITTTTPAPITTTTPAPATITTPAPITTPTPAPITTTTPAPTTSTSSISATSTTVNVTTMPKTQVKSICAKHKCPKCQVVMNKKNLKRHLERKHTHQYKDITASSNLQSECIDPENGIYTVYKAFHGTSVPLHVQNKVWGENQHVSCESTECQVNMELAWRSGIKAYQCIHLKSITYCALYASSPVLNEETLTEMVNSKWFGDDKKKLCLDRQNKAKNSHVPLSVCSRIGTPQTKKYISIYEPTVSYYSRLGRVMVTYDTKKNSWHCPCARTKRSCPHKYVAKWHLFQTHRELFRKVRSTEEGKHLSTATEDKDSNDEAELGSQLYPPKDIQKLKDITMYIYKYKKLPAVLPEHLRLPSMEKEYPRHLIPEELMCQHCPGNVPLSDPVLITQKAKILTNLCIVQGSVVDIIQ</sequence>
<reference evidence="4 5" key="1">
    <citation type="submission" date="2021-07" db="EMBL/GenBank/DDBJ databases">
        <authorList>
            <person name="Imarazene B."/>
            <person name="Zahm M."/>
            <person name="Klopp C."/>
            <person name="Cabau C."/>
            <person name="Beille S."/>
            <person name="Jouanno E."/>
            <person name="Castinel A."/>
            <person name="Lluch J."/>
            <person name="Gil L."/>
            <person name="Kuchtly C."/>
            <person name="Lopez Roques C."/>
            <person name="Donnadieu C."/>
            <person name="Parrinello H."/>
            <person name="Journot L."/>
            <person name="Du K."/>
            <person name="Schartl M."/>
            <person name="Retaux S."/>
            <person name="Guiguen Y."/>
        </authorList>
    </citation>
    <scope>NUCLEOTIDE SEQUENCE [LARGE SCALE GENOMIC DNA]</scope>
    <source>
        <strain evidence="4">Pach_M1</strain>
        <tissue evidence="4">Testis</tissue>
    </source>
</reference>
<comment type="caution">
    <text evidence="4">The sequence shown here is derived from an EMBL/GenBank/DDBJ whole genome shotgun (WGS) entry which is preliminary data.</text>
</comment>
<feature type="region of interest" description="Disordered" evidence="1">
    <location>
        <begin position="596"/>
        <end position="618"/>
    </location>
</feature>
<dbReference type="EMBL" id="JAICCE010000013">
    <property type="protein sequence ID" value="KAG9269361.1"/>
    <property type="molecule type" value="Genomic_DNA"/>
</dbReference>
<name>A0A8T2LKI2_ASTMX</name>
<feature type="compositionally biased region" description="Low complexity" evidence="1">
    <location>
        <begin position="329"/>
        <end position="348"/>
    </location>
</feature>
<dbReference type="AlphaFoldDB" id="A0A8T2LKI2"/>
<feature type="domain" description="C2H2-type" evidence="3">
    <location>
        <begin position="102"/>
        <end position="122"/>
    </location>
</feature>
<feature type="domain" description="C2H2-type" evidence="3">
    <location>
        <begin position="368"/>
        <end position="390"/>
    </location>
</feature>
<gene>
    <name evidence="4" type="ORF">AMEX_G16386</name>
</gene>
<dbReference type="InterPro" id="IPR013087">
    <property type="entry name" value="Znf_C2H2_type"/>
</dbReference>
<evidence type="ECO:0000256" key="2">
    <source>
        <dbReference type="SAM" id="SignalP"/>
    </source>
</evidence>
<feature type="chain" id="PRO_5035774377" description="C2H2-type domain-containing protein" evidence="2">
    <location>
        <begin position="22"/>
        <end position="708"/>
    </location>
</feature>
<dbReference type="SMART" id="SM00355">
    <property type="entry name" value="ZnF_C2H2"/>
    <property type="match status" value="3"/>
</dbReference>
<evidence type="ECO:0000259" key="3">
    <source>
        <dbReference type="SMART" id="SM00355"/>
    </source>
</evidence>
<feature type="domain" description="C2H2-type" evidence="3">
    <location>
        <begin position="52"/>
        <end position="77"/>
    </location>
</feature>
<dbReference type="Proteomes" id="UP000752171">
    <property type="component" value="Unassembled WGS sequence"/>
</dbReference>
<evidence type="ECO:0000313" key="4">
    <source>
        <dbReference type="EMBL" id="KAG9269361.1"/>
    </source>
</evidence>
<accession>A0A8T2LKI2</accession>